<dbReference type="Pfam" id="PF19283">
    <property type="entry name" value="APEH_N"/>
    <property type="match status" value="1"/>
</dbReference>
<evidence type="ECO:0000256" key="6">
    <source>
        <dbReference type="ARBA" id="ARBA00022490"/>
    </source>
</evidence>
<evidence type="ECO:0000259" key="9">
    <source>
        <dbReference type="Pfam" id="PF19283"/>
    </source>
</evidence>
<feature type="domain" description="Peptidase S9 prolyl oligopeptidase catalytic" evidence="8">
    <location>
        <begin position="495"/>
        <end position="607"/>
    </location>
</feature>
<dbReference type="SUPFAM" id="SSF82171">
    <property type="entry name" value="DPP6 N-terminal domain-like"/>
    <property type="match status" value="1"/>
</dbReference>
<evidence type="ECO:0000313" key="10">
    <source>
        <dbReference type="EMBL" id="SOQ45991.1"/>
    </source>
</evidence>
<dbReference type="InterPro" id="IPR001375">
    <property type="entry name" value="Peptidase_S9_cat"/>
</dbReference>
<evidence type="ECO:0000256" key="7">
    <source>
        <dbReference type="ARBA" id="ARBA00022801"/>
    </source>
</evidence>
<dbReference type="InterPro" id="IPR045550">
    <property type="entry name" value="AARE_N"/>
</dbReference>
<comment type="similarity">
    <text evidence="3">Belongs to the peptidase S9C family.</text>
</comment>
<dbReference type="Pfam" id="PF00326">
    <property type="entry name" value="Peptidase_S9"/>
    <property type="match status" value="2"/>
</dbReference>
<organism evidence="10">
    <name type="scientific">Spodoptera frugiperda</name>
    <name type="common">Fall armyworm</name>
    <dbReference type="NCBI Taxonomy" id="7108"/>
    <lineage>
        <taxon>Eukaryota</taxon>
        <taxon>Metazoa</taxon>
        <taxon>Ecdysozoa</taxon>
        <taxon>Arthropoda</taxon>
        <taxon>Hexapoda</taxon>
        <taxon>Insecta</taxon>
        <taxon>Pterygota</taxon>
        <taxon>Neoptera</taxon>
        <taxon>Endopterygota</taxon>
        <taxon>Lepidoptera</taxon>
        <taxon>Glossata</taxon>
        <taxon>Ditrysia</taxon>
        <taxon>Noctuoidea</taxon>
        <taxon>Noctuidae</taxon>
        <taxon>Amphipyrinae</taxon>
        <taxon>Spodoptera</taxon>
    </lineage>
</organism>
<evidence type="ECO:0000256" key="4">
    <source>
        <dbReference type="ARBA" id="ARBA00011881"/>
    </source>
</evidence>
<dbReference type="InterPro" id="IPR029058">
    <property type="entry name" value="AB_hydrolase_fold"/>
</dbReference>
<dbReference type="AlphaFoldDB" id="A0A2H1VYT8"/>
<keyword evidence="6" id="KW-0963">Cytoplasm</keyword>
<accession>A0A2H1VYT8</accession>
<reference evidence="10" key="1">
    <citation type="submission" date="2016-07" db="EMBL/GenBank/DDBJ databases">
        <authorList>
            <person name="Bretaudeau A."/>
        </authorList>
    </citation>
    <scope>NUCLEOTIDE SEQUENCE</scope>
    <source>
        <strain evidence="10">Rice</strain>
        <tissue evidence="10">Whole body</tissue>
    </source>
</reference>
<gene>
    <name evidence="10" type="ORF">SFRICE_008202</name>
</gene>
<dbReference type="EC" id="3.4.19.1" evidence="5"/>
<proteinExistence type="inferred from homology"/>
<name>A0A2H1VYT8_SPOFR</name>
<evidence type="ECO:0000256" key="3">
    <source>
        <dbReference type="ARBA" id="ARBA00010040"/>
    </source>
</evidence>
<comment type="subunit">
    <text evidence="4">Homotetramer.</text>
</comment>
<dbReference type="EMBL" id="ODYU01005286">
    <property type="protein sequence ID" value="SOQ45991.1"/>
    <property type="molecule type" value="Genomic_DNA"/>
</dbReference>
<evidence type="ECO:0000256" key="5">
    <source>
        <dbReference type="ARBA" id="ARBA00012917"/>
    </source>
</evidence>
<dbReference type="PANTHER" id="PTHR42776:SF4">
    <property type="entry name" value="ACYLAMINO-ACID-RELEASING ENZYME"/>
    <property type="match status" value="1"/>
</dbReference>
<dbReference type="SUPFAM" id="SSF53474">
    <property type="entry name" value="alpha/beta-Hydrolases"/>
    <property type="match status" value="2"/>
</dbReference>
<comment type="catalytic activity">
    <reaction evidence="1">
        <text>Cleavage of an N-acetyl or N-formyl amino acid from the N-terminus of a polypeptide.</text>
        <dbReference type="EC" id="3.4.19.1"/>
    </reaction>
</comment>
<feature type="domain" description="Acylamino-acid-releasing enzyme N-terminal" evidence="9">
    <location>
        <begin position="40"/>
        <end position="433"/>
    </location>
</feature>
<feature type="domain" description="Peptidase S9 prolyl oligopeptidase catalytic" evidence="8">
    <location>
        <begin position="613"/>
        <end position="814"/>
    </location>
</feature>
<dbReference type="GO" id="GO:0004252">
    <property type="term" value="F:serine-type endopeptidase activity"/>
    <property type="evidence" value="ECO:0007669"/>
    <property type="project" value="TreeGrafter"/>
</dbReference>
<dbReference type="GO" id="GO:0008242">
    <property type="term" value="F:omega peptidase activity"/>
    <property type="evidence" value="ECO:0007669"/>
    <property type="project" value="UniProtKB-EC"/>
</dbReference>
<sequence>MLKMSSQLDNIISAYKTLTKIPSVAGGKLNNAATRITAKWSVRNLDKGKNTAYTTSYSLDGDLNVIAQSDFGNDVSNEKLTAVSPRETFKALIREENNGKDAKKQYLELWTKSSLAQSVDLTSLDIHGDVYSDSEFGSLDWSPDETSLVYVAEKKLPKFEPYIKRKAEDKPKLDGSGETAPKKGEEHIYRQDWGEQLVGKHLSVVVVFQLASETFTILSGIPDGMCPGQVRFSPDGSSIVGVVWKTEPRRLGLIFCTNRPSYIFECTLDGTFKKLSGEGLAVRSPRFSPNGELVWLQRKADGPHHACHQVVRRNKDGEVTTVIDIVDTEVKTATGQSFHGVYCQALPARCFASDGRLVLSTPQKNEVRSYVVDMDSGKIWDISNKSWPCSTSVLDVRGDVILATCSSLIAPGQVYIARLPAADSEAGTKWSRVTFNGAVPGALYSATVLYLDLKHDSEDAVKSFTALYLSPETEERKLPLIVWPHGGPHSNFVNSFSIEAALFTMMGFASLQVNYRGSTGAGQDSVQFLLKRVGDTDVKDCKLATDYALKTFTSIDPNKVCLTGGSHGGFLVTHLSGQYPDVYAAVVSRNPVTDVASMFNSTDIADWENLLSFASARINYRGSTGQGDKHVRCLIAHVGDYDVQDCCLTLNTLLERDGRLCEKSVVLYGGSYGGLVVAHLAGLYPDRFKALVMRNPLIDLATKGQYADNSDGCAVEAGFEFTEKGPVSEEQLLAMRRCSPIAHVHKVKAPTALMLGSGDKRVPHFQGLEYARRLKANGVPTRIYMYDDNHSLSSPAAEMDNLINGTHWFMHHLDL</sequence>
<dbReference type="GO" id="GO:0006508">
    <property type="term" value="P:proteolysis"/>
    <property type="evidence" value="ECO:0007669"/>
    <property type="project" value="InterPro"/>
</dbReference>
<dbReference type="GO" id="GO:0005737">
    <property type="term" value="C:cytoplasm"/>
    <property type="evidence" value="ECO:0007669"/>
    <property type="project" value="UniProtKB-SubCell"/>
</dbReference>
<keyword evidence="7" id="KW-0378">Hydrolase</keyword>
<dbReference type="Gene3D" id="3.40.50.1820">
    <property type="entry name" value="alpha/beta hydrolase"/>
    <property type="match status" value="2"/>
</dbReference>
<dbReference type="PANTHER" id="PTHR42776">
    <property type="entry name" value="SERINE PEPTIDASE S9 FAMILY MEMBER"/>
    <property type="match status" value="1"/>
</dbReference>
<protein>
    <recommendedName>
        <fullName evidence="5">acylaminoacyl-peptidase</fullName>
        <ecNumber evidence="5">3.4.19.1</ecNumber>
    </recommendedName>
</protein>
<evidence type="ECO:0000256" key="1">
    <source>
        <dbReference type="ARBA" id="ARBA00000721"/>
    </source>
</evidence>
<comment type="subcellular location">
    <subcellularLocation>
        <location evidence="2">Cytoplasm</location>
    </subcellularLocation>
</comment>
<evidence type="ECO:0000259" key="8">
    <source>
        <dbReference type="Pfam" id="PF00326"/>
    </source>
</evidence>
<evidence type="ECO:0000256" key="2">
    <source>
        <dbReference type="ARBA" id="ARBA00004496"/>
    </source>
</evidence>